<feature type="region of interest" description="Disordered" evidence="3">
    <location>
        <begin position="130"/>
        <end position="168"/>
    </location>
</feature>
<protein>
    <submittedName>
        <fullName evidence="6">RHS repeat-associated protein</fullName>
    </submittedName>
</protein>
<evidence type="ECO:0000313" key="7">
    <source>
        <dbReference type="Proteomes" id="UP000319094"/>
    </source>
</evidence>
<dbReference type="RefSeq" id="WP_141888868.1">
    <property type="nucleotide sequence ID" value="NZ_BAAAUY010000023.1"/>
</dbReference>
<feature type="domain" description="DUF6531" evidence="4">
    <location>
        <begin position="294"/>
        <end position="366"/>
    </location>
</feature>
<evidence type="ECO:0000256" key="3">
    <source>
        <dbReference type="SAM" id="MobiDB-lite"/>
    </source>
</evidence>
<name>A0A542XY57_9MICO</name>
<dbReference type="InterPro" id="IPR022385">
    <property type="entry name" value="Rhs_assc_core"/>
</dbReference>
<dbReference type="OrthoDB" id="5150353at2"/>
<evidence type="ECO:0000256" key="2">
    <source>
        <dbReference type="SAM" id="Coils"/>
    </source>
</evidence>
<feature type="domain" description="Teneurin-like YD-shell" evidence="5">
    <location>
        <begin position="468"/>
        <end position="597"/>
    </location>
</feature>
<dbReference type="PANTHER" id="PTHR32305">
    <property type="match status" value="1"/>
</dbReference>
<dbReference type="InterPro" id="IPR056823">
    <property type="entry name" value="TEN-like_YD-shell"/>
</dbReference>
<evidence type="ECO:0000259" key="4">
    <source>
        <dbReference type="Pfam" id="PF20148"/>
    </source>
</evidence>
<dbReference type="NCBIfam" id="TIGR01643">
    <property type="entry name" value="YD_repeat_2x"/>
    <property type="match status" value="13"/>
</dbReference>
<dbReference type="InterPro" id="IPR031325">
    <property type="entry name" value="RHS_repeat"/>
</dbReference>
<comment type="caution">
    <text evidence="6">The sequence shown here is derived from an EMBL/GenBank/DDBJ whole genome shotgun (WGS) entry which is preliminary data.</text>
</comment>
<reference evidence="6 7" key="1">
    <citation type="submission" date="2019-06" db="EMBL/GenBank/DDBJ databases">
        <title>Sequencing the genomes of 1000 actinobacteria strains.</title>
        <authorList>
            <person name="Klenk H.-P."/>
        </authorList>
    </citation>
    <scope>NUCLEOTIDE SEQUENCE [LARGE SCALE GENOMIC DNA]</scope>
    <source>
        <strain evidence="6 7">DSM 8803</strain>
    </source>
</reference>
<proteinExistence type="predicted"/>
<keyword evidence="2" id="KW-0175">Coiled coil</keyword>
<dbReference type="SUPFAM" id="SSF69304">
    <property type="entry name" value="Tricorn protease N-terminal domain"/>
    <property type="match status" value="1"/>
</dbReference>
<dbReference type="InterPro" id="IPR045351">
    <property type="entry name" value="DUF6531"/>
</dbReference>
<dbReference type="Pfam" id="PF05593">
    <property type="entry name" value="RHS_repeat"/>
    <property type="match status" value="8"/>
</dbReference>
<dbReference type="Proteomes" id="UP000319094">
    <property type="component" value="Unassembled WGS sequence"/>
</dbReference>
<dbReference type="InterPro" id="IPR006530">
    <property type="entry name" value="YD"/>
</dbReference>
<accession>A0A542XY57</accession>
<feature type="coiled-coil region" evidence="2">
    <location>
        <begin position="71"/>
        <end position="105"/>
    </location>
</feature>
<dbReference type="Pfam" id="PF25023">
    <property type="entry name" value="TEN_YD-shell"/>
    <property type="match status" value="1"/>
</dbReference>
<dbReference type="EMBL" id="VFON01000002">
    <property type="protein sequence ID" value="TQL40769.1"/>
    <property type="molecule type" value="Genomic_DNA"/>
</dbReference>
<keyword evidence="7" id="KW-1185">Reference proteome</keyword>
<sequence length="1836" mass="193336">MTEIHGNKPTGYSYPAAAELRSAARSLARLIASKQDSRATYAREAKVDFQGFFAEVFERNVEIGQTSATKLSEALRQVASFVTELEQAAKEEDERREKAREWEERRLEREANWFVGTGYEIGTFLGFVEKDDPKPPKAKPAPQLKSGAVEVPGRSIPQPGGYSSVSSADPATLRTFQSGSNELDDQLATPISTFATALDDYSAKCNTKWGTLNAAELVTSLDRWTTANRKDAEWAGTIAALFESAGSGTGVVTLSDASISAALAAAGIDVFRDDFEIPEFSAMGTPPTNGFADDPVNTATGNFLEPETDVPFTGPAKALEFTRMYNSLDSRVGAFGPGWSSALDVRLEFTDEGAAFTTADGRQIHFPRSGSAWARGIGENFWLGAESHSGEGTPGPLQGDRLVVRDNAGGWWAFTTAGVWVGSGTGSGTVVSVHRCADGLVTRLAHEHGRAISIEYAGDRVAYAQVSDGRRVEYLYDADRRLIGVSDAVGTRRYRWNSAGLIDRVTAATGVVECENTYDAKGRVTEQLTPYGRTVRFAYLPGRVTSVSNVDGTNTNTWISDRKGRVVGIIDAEGHRQSMAYDPAGNLVSATERDGQVTVHAYDDRGRKTRTVTPEGADITYGYDELDRVTTVVTASGATVSYEYATEYDRNPSVVLDPLGGRTELTWEAGLLTHVTDPVGVTLALGYDEFGEQTSTRNAAGDIARIVRDAAGRVRETISPSGASTRYDYDEAGLLIARTDPDGGTWRFERGAGGRMTAQVDPLGARTEFEYGPHGHIVGTTDPLGRTISRSYDELENVESVTLADGAEWVFAHDALARLREITDPAGGTWSREYAPNGELTGTTDPTGVHVAFTQSRGSGMSRVQNAFAQEAVQRDEFGRPVRVEREDGSAELMTYDAAGNPVELLDADGGLTRIERDRAGRVTRVTTPAGRVTRYEYDACGRPVFSTDAAGGRTSLAYDADSRVVTRTSPAGDVTEIEYDAMGRIVREAVPGIGVGRYRYDAAGRLVFSHDWRTGIRRFGYDAAGQLTTATNGVGGVTRYEYDRRGRVTRIIDPAGGVTTRSYTELDRVASSTDPLGRTTTATYDGAGRQLSQTAPDGTTLEWVFDDAGLETEVRVDGRRLSHASRDARSRTVTITDDTRPQAPTTHTLRFTRNGQLAERVTVGADSVGADSVGAGAEPAARPAVTRWEYDADGARVALVSPDGATVEYTRDHAGRVSRVVHSAFGEISLTRDADGRLLEARTFAGVDPAGGPAGGRSVGPDAGPAVGQIQQWEYANGFPAAHTRVGADGGIAVTRIDRDEIGRITRIDGPDSVAEYAADDASQITALRIDGAAAASWEYDPAGRLVAETRDNQSLRYSYDAAGQLLSIEGSDGAITEYEYDGLGRRVTERSPEGATAYAWDARGWLTEITERGGAALRSTELWVDALGELADVDGARIHWDTASYAPAPISIGGHDVFAGPGGFTAAATGIDDGPGARGSWATSGWRTARAAADDPWATLAGFSAGTLPAGLSLTASGALQVAGLEWLGARAYDPAARGFLSVDPLEAPAGVGWAGNPYSYAGNDPLHAVDPLGLSPISDAELKAYADSQQGPLARAAGAVGHWFKENWEYVAAGAMIAGGIALMCTGVGGPVGMALVGAASGALVSGGFSVAAQKARTGEVSWGKVGVDAFVGAVGGGVSGAVAGGLAFGARALTLKVPLANGSQNLTGLAYTTMRSSAARNLISAGAGGSSANIAQYRLETKDPTPLGTLQAGLTGLATSAGGSLMALGGGQLSSRIGGEIADRLAGGVAGAVNQALTTGDSILSYDARWAGLQGLVESGSGPSSGIHARGI</sequence>
<dbReference type="PANTHER" id="PTHR32305:SF15">
    <property type="entry name" value="PROTEIN RHSA-RELATED"/>
    <property type="match status" value="1"/>
</dbReference>
<gene>
    <name evidence="6" type="ORF">FB468_3293</name>
</gene>
<evidence type="ECO:0000313" key="6">
    <source>
        <dbReference type="EMBL" id="TQL40769.1"/>
    </source>
</evidence>
<keyword evidence="1" id="KW-0677">Repeat</keyword>
<evidence type="ECO:0000259" key="5">
    <source>
        <dbReference type="Pfam" id="PF25023"/>
    </source>
</evidence>
<evidence type="ECO:0000256" key="1">
    <source>
        <dbReference type="ARBA" id="ARBA00022737"/>
    </source>
</evidence>
<dbReference type="Pfam" id="PF20148">
    <property type="entry name" value="DUF6531"/>
    <property type="match status" value="1"/>
</dbReference>
<dbReference type="NCBIfam" id="TIGR03696">
    <property type="entry name" value="Rhs_assc_core"/>
    <property type="match status" value="1"/>
</dbReference>
<organism evidence="6 7">
    <name type="scientific">Leucobacter komagatae</name>
    <dbReference type="NCBI Taxonomy" id="55969"/>
    <lineage>
        <taxon>Bacteria</taxon>
        <taxon>Bacillati</taxon>
        <taxon>Actinomycetota</taxon>
        <taxon>Actinomycetes</taxon>
        <taxon>Micrococcales</taxon>
        <taxon>Microbacteriaceae</taxon>
        <taxon>Leucobacter</taxon>
    </lineage>
</organism>
<dbReference type="InterPro" id="IPR050708">
    <property type="entry name" value="T6SS_VgrG/RHS"/>
</dbReference>
<dbReference type="Gene3D" id="2.180.10.10">
    <property type="entry name" value="RHS repeat-associated core"/>
    <property type="match status" value="5"/>
</dbReference>